<dbReference type="NCBIfam" id="TIGR01549">
    <property type="entry name" value="HAD-SF-IA-v1"/>
    <property type="match status" value="1"/>
</dbReference>
<sequence>MIIFIWTCYNRLSSFSPWWTTVAKETFKASKLPFDENKLDKVAAHLLEMYKTSACWQHCYGIPGLLTYIKSKNIPVGIISNFDSRLETILTNLRLRDYFKFIIGSYEVGIEKPSKEIFDLALERSEQKGIQPSECLHIGDKPSLDYQGATQAGWNAFLINDKNIKDLKEKYDFLDPDHVYGSAYQLHIALMKSSGDQLPTPVQEIPT</sequence>
<comment type="caution">
    <text evidence="1">The sequence shown here is derived from an EMBL/GenBank/DDBJ whole genome shotgun (WGS) entry which is preliminary data.</text>
</comment>
<dbReference type="Pfam" id="PF00702">
    <property type="entry name" value="Hydrolase"/>
    <property type="match status" value="1"/>
</dbReference>
<dbReference type="Proteomes" id="UP000625711">
    <property type="component" value="Unassembled WGS sequence"/>
</dbReference>
<evidence type="ECO:0008006" key="3">
    <source>
        <dbReference type="Google" id="ProtNLM"/>
    </source>
</evidence>
<gene>
    <name evidence="1" type="ORF">GWI33_014806</name>
</gene>
<accession>A0A834I3S7</accession>
<dbReference type="SUPFAM" id="SSF56784">
    <property type="entry name" value="HAD-like"/>
    <property type="match status" value="1"/>
</dbReference>
<dbReference type="InterPro" id="IPR036412">
    <property type="entry name" value="HAD-like_sf"/>
</dbReference>
<keyword evidence="2" id="KW-1185">Reference proteome</keyword>
<dbReference type="Gene3D" id="3.40.50.1000">
    <property type="entry name" value="HAD superfamily/HAD-like"/>
    <property type="match status" value="1"/>
</dbReference>
<evidence type="ECO:0000313" key="1">
    <source>
        <dbReference type="EMBL" id="KAF7272419.1"/>
    </source>
</evidence>
<protein>
    <recommendedName>
        <fullName evidence="3">Haloacid dehalogenase-like hydrolase domain-containing protein 3</fullName>
    </recommendedName>
</protein>
<dbReference type="AlphaFoldDB" id="A0A834I3S7"/>
<name>A0A834I3S7_RHYFE</name>
<dbReference type="CDD" id="cd16415">
    <property type="entry name" value="HAD_dREG-2_like"/>
    <property type="match status" value="1"/>
</dbReference>
<proteinExistence type="predicted"/>
<dbReference type="OrthoDB" id="444127at2759"/>
<reference evidence="1" key="1">
    <citation type="submission" date="2020-08" db="EMBL/GenBank/DDBJ databases">
        <title>Genome sequencing and assembly of the red palm weevil Rhynchophorus ferrugineus.</title>
        <authorList>
            <person name="Dias G.B."/>
            <person name="Bergman C.M."/>
            <person name="Manee M."/>
        </authorList>
    </citation>
    <scope>NUCLEOTIDE SEQUENCE</scope>
    <source>
        <strain evidence="1">AA-2017</strain>
        <tissue evidence="1">Whole larva</tissue>
    </source>
</reference>
<dbReference type="GO" id="GO:0005634">
    <property type="term" value="C:nucleus"/>
    <property type="evidence" value="ECO:0007669"/>
    <property type="project" value="TreeGrafter"/>
</dbReference>
<organism evidence="1 2">
    <name type="scientific">Rhynchophorus ferrugineus</name>
    <name type="common">Red palm weevil</name>
    <name type="synonym">Curculio ferrugineus</name>
    <dbReference type="NCBI Taxonomy" id="354439"/>
    <lineage>
        <taxon>Eukaryota</taxon>
        <taxon>Metazoa</taxon>
        <taxon>Ecdysozoa</taxon>
        <taxon>Arthropoda</taxon>
        <taxon>Hexapoda</taxon>
        <taxon>Insecta</taxon>
        <taxon>Pterygota</taxon>
        <taxon>Neoptera</taxon>
        <taxon>Endopterygota</taxon>
        <taxon>Coleoptera</taxon>
        <taxon>Polyphaga</taxon>
        <taxon>Cucujiformia</taxon>
        <taxon>Curculionidae</taxon>
        <taxon>Dryophthorinae</taxon>
        <taxon>Rhynchophorus</taxon>
    </lineage>
</organism>
<dbReference type="PANTHER" id="PTHR46191">
    <property type="match status" value="1"/>
</dbReference>
<dbReference type="InterPro" id="IPR006439">
    <property type="entry name" value="HAD-SF_hydro_IA"/>
</dbReference>
<evidence type="ECO:0000313" key="2">
    <source>
        <dbReference type="Proteomes" id="UP000625711"/>
    </source>
</evidence>
<dbReference type="EMBL" id="JAACXV010013769">
    <property type="protein sequence ID" value="KAF7272419.1"/>
    <property type="molecule type" value="Genomic_DNA"/>
</dbReference>
<dbReference type="InterPro" id="IPR051828">
    <property type="entry name" value="HAD-like_hydrolase_domain"/>
</dbReference>
<dbReference type="PANTHER" id="PTHR46191:SF2">
    <property type="entry name" value="HALOACID DEHALOGENASE-LIKE HYDROLASE DOMAIN-CONTAINING PROTEIN 3"/>
    <property type="match status" value="1"/>
</dbReference>
<dbReference type="InterPro" id="IPR023214">
    <property type="entry name" value="HAD_sf"/>
</dbReference>